<evidence type="ECO:0008006" key="3">
    <source>
        <dbReference type="Google" id="ProtNLM"/>
    </source>
</evidence>
<evidence type="ECO:0000313" key="2">
    <source>
        <dbReference type="Proteomes" id="UP000594261"/>
    </source>
</evidence>
<dbReference type="Proteomes" id="UP000594261">
    <property type="component" value="Chromosome 4"/>
</dbReference>
<reference evidence="1" key="2">
    <citation type="submission" date="2021-01" db="UniProtKB">
        <authorList>
            <consortium name="EnsemblPlants"/>
        </authorList>
    </citation>
    <scope>IDENTIFICATION</scope>
</reference>
<dbReference type="EnsemblPlants" id="QL04p041398:mrna">
    <property type="protein sequence ID" value="QL04p041398:mrna"/>
    <property type="gene ID" value="QL04p041398"/>
</dbReference>
<dbReference type="AlphaFoldDB" id="A0A7N2LG59"/>
<dbReference type="Gramene" id="QL04p041398:mrna">
    <property type="protein sequence ID" value="QL04p041398:mrna"/>
    <property type="gene ID" value="QL04p041398"/>
</dbReference>
<dbReference type="Gene3D" id="3.40.50.10140">
    <property type="entry name" value="Toll/interleukin-1 receptor homology (TIR) domain"/>
    <property type="match status" value="1"/>
</dbReference>
<dbReference type="EMBL" id="LRBV02000004">
    <property type="status" value="NOT_ANNOTATED_CDS"/>
    <property type="molecule type" value="Genomic_DNA"/>
</dbReference>
<proteinExistence type="predicted"/>
<keyword evidence="2" id="KW-1185">Reference proteome</keyword>
<evidence type="ECO:0000313" key="1">
    <source>
        <dbReference type="EnsemblPlants" id="QL04p041398:mrna"/>
    </source>
</evidence>
<reference evidence="1 2" key="1">
    <citation type="journal article" date="2016" name="G3 (Bethesda)">
        <title>First Draft Assembly and Annotation of the Genome of a California Endemic Oak Quercus lobata Nee (Fagaceae).</title>
        <authorList>
            <person name="Sork V.L."/>
            <person name="Fitz-Gibbon S.T."/>
            <person name="Puiu D."/>
            <person name="Crepeau M."/>
            <person name="Gugger P.F."/>
            <person name="Sherman R."/>
            <person name="Stevens K."/>
            <person name="Langley C.H."/>
            <person name="Pellegrini M."/>
            <person name="Salzberg S.L."/>
        </authorList>
    </citation>
    <scope>NUCLEOTIDE SEQUENCE [LARGE SCALE GENOMIC DNA]</scope>
    <source>
        <strain evidence="1 2">cv. SW786</strain>
    </source>
</reference>
<sequence>MPIFYDMSQSVVLEQKEIFAEALLNGPIDKVNNWRTALKEAANLPGLRLEPHRVRHECIVIISPCSTIMSSSATMDFFSVEQITSETNWLICNQ</sequence>
<protein>
    <recommendedName>
        <fullName evidence="3">TIR domain-containing protein</fullName>
    </recommendedName>
</protein>
<dbReference type="InParanoid" id="A0A7N2LG59"/>
<name>A0A7N2LG59_QUELO</name>
<organism evidence="1 2">
    <name type="scientific">Quercus lobata</name>
    <name type="common">Valley oak</name>
    <dbReference type="NCBI Taxonomy" id="97700"/>
    <lineage>
        <taxon>Eukaryota</taxon>
        <taxon>Viridiplantae</taxon>
        <taxon>Streptophyta</taxon>
        <taxon>Embryophyta</taxon>
        <taxon>Tracheophyta</taxon>
        <taxon>Spermatophyta</taxon>
        <taxon>Magnoliopsida</taxon>
        <taxon>eudicotyledons</taxon>
        <taxon>Gunneridae</taxon>
        <taxon>Pentapetalae</taxon>
        <taxon>rosids</taxon>
        <taxon>fabids</taxon>
        <taxon>Fagales</taxon>
        <taxon>Fagaceae</taxon>
        <taxon>Quercus</taxon>
    </lineage>
</organism>
<dbReference type="InterPro" id="IPR035897">
    <property type="entry name" value="Toll_tir_struct_dom_sf"/>
</dbReference>
<accession>A0A7N2LG59</accession>